<feature type="region of interest" description="Disordered" evidence="1">
    <location>
        <begin position="44"/>
        <end position="66"/>
    </location>
</feature>
<organism evidence="2">
    <name type="scientific">Vitis vinifera</name>
    <name type="common">Grape</name>
    <dbReference type="NCBI Taxonomy" id="29760"/>
    <lineage>
        <taxon>Eukaryota</taxon>
        <taxon>Viridiplantae</taxon>
        <taxon>Streptophyta</taxon>
        <taxon>Embryophyta</taxon>
        <taxon>Tracheophyta</taxon>
        <taxon>Spermatophyta</taxon>
        <taxon>Magnoliopsida</taxon>
        <taxon>eudicotyledons</taxon>
        <taxon>Gunneridae</taxon>
        <taxon>Pentapetalae</taxon>
        <taxon>rosids</taxon>
        <taxon>Vitales</taxon>
        <taxon>Vitaceae</taxon>
        <taxon>Viteae</taxon>
        <taxon>Vitis</taxon>
    </lineage>
</organism>
<evidence type="ECO:0000256" key="1">
    <source>
        <dbReference type="SAM" id="MobiDB-lite"/>
    </source>
</evidence>
<sequence length="66" mass="7396">MENEEGLQADGESDPKAPIPVSEVDAWENIRDDDIMQQQSAIRAEEAEKVPFIGDKARPSHDTLKF</sequence>
<dbReference type="OrthoDB" id="18915at2759"/>
<proteinExistence type="predicted"/>
<dbReference type="ExpressionAtlas" id="A5BN25">
    <property type="expression patterns" value="baseline and differential"/>
</dbReference>
<evidence type="ECO:0000313" key="2">
    <source>
        <dbReference type="EMBL" id="CAN72511.1"/>
    </source>
</evidence>
<reference evidence="2" key="1">
    <citation type="journal article" date="2007" name="PLoS ONE">
        <title>The first genome sequence of an elite grapevine cultivar (Pinot noir Vitis vinifera L.): coping with a highly heterozygous genome.</title>
        <authorList>
            <person name="Velasco R."/>
            <person name="Zharkikh A."/>
            <person name="Troggio M."/>
            <person name="Cartwright D.A."/>
            <person name="Cestaro A."/>
            <person name="Pruss D."/>
            <person name="Pindo M."/>
            <person name="FitzGerald L.M."/>
            <person name="Vezzulli S."/>
            <person name="Reid J."/>
            <person name="Malacarne G."/>
            <person name="Iliev D."/>
            <person name="Coppola G."/>
            <person name="Wardell B."/>
            <person name="Micheletti D."/>
            <person name="Macalma T."/>
            <person name="Facci M."/>
            <person name="Mitchell J.T."/>
            <person name="Perazzolli M."/>
            <person name="Eldredge G."/>
            <person name="Gatto P."/>
            <person name="Oyzerski R."/>
            <person name="Moretto M."/>
            <person name="Gutin N."/>
            <person name="Stefanini M."/>
            <person name="Chen Y."/>
            <person name="Segala C."/>
            <person name="Davenport C."/>
            <person name="Dematte L."/>
            <person name="Mraz A."/>
            <person name="Battilana J."/>
            <person name="Stormo K."/>
            <person name="Costa F."/>
            <person name="Tao Q."/>
            <person name="Si-Ammour A."/>
            <person name="Harkins T."/>
            <person name="Lackey A."/>
            <person name="Perbost C."/>
            <person name="Taillon B."/>
            <person name="Stella A."/>
            <person name="Solovyev V."/>
            <person name="Fawcett J.A."/>
            <person name="Sterck L."/>
            <person name="Vandepoele K."/>
            <person name="Grando S.M."/>
            <person name="Toppo S."/>
            <person name="Moser C."/>
            <person name="Lanchbury J."/>
            <person name="Bogden R."/>
            <person name="Skolnick M."/>
            <person name="Sgaramella V."/>
            <person name="Bhatnagar S.K."/>
            <person name="Fontana P."/>
            <person name="Gutin A."/>
            <person name="Van de Peer Y."/>
            <person name="Salamini F."/>
            <person name="Viola R."/>
        </authorList>
    </citation>
    <scope>NUCLEOTIDE SEQUENCE</scope>
</reference>
<gene>
    <name evidence="2" type="ORF">VITISV_040731</name>
</gene>
<protein>
    <submittedName>
        <fullName evidence="2">Uncharacterized protein</fullName>
    </submittedName>
</protein>
<dbReference type="EMBL" id="AM465207">
    <property type="protein sequence ID" value="CAN72511.1"/>
    <property type="molecule type" value="Genomic_DNA"/>
</dbReference>
<accession>A5BN25</accession>
<name>A5BN25_VITVI</name>
<dbReference type="AlphaFoldDB" id="A5BN25"/>